<reference evidence="1 2" key="1">
    <citation type="submission" date="2020-08" db="EMBL/GenBank/DDBJ databases">
        <title>Plant Genome Project.</title>
        <authorList>
            <person name="Zhang R.-G."/>
        </authorList>
    </citation>
    <scope>NUCLEOTIDE SEQUENCE [LARGE SCALE GENOMIC DNA]</scope>
    <source>
        <tissue evidence="1">Rhizome</tissue>
    </source>
</reference>
<dbReference type="AlphaFoldDB" id="A0A8J5L6B2"/>
<organism evidence="1 2">
    <name type="scientific">Zingiber officinale</name>
    <name type="common">Ginger</name>
    <name type="synonym">Amomum zingiber</name>
    <dbReference type="NCBI Taxonomy" id="94328"/>
    <lineage>
        <taxon>Eukaryota</taxon>
        <taxon>Viridiplantae</taxon>
        <taxon>Streptophyta</taxon>
        <taxon>Embryophyta</taxon>
        <taxon>Tracheophyta</taxon>
        <taxon>Spermatophyta</taxon>
        <taxon>Magnoliopsida</taxon>
        <taxon>Liliopsida</taxon>
        <taxon>Zingiberales</taxon>
        <taxon>Zingiberaceae</taxon>
        <taxon>Zingiber</taxon>
    </lineage>
</organism>
<proteinExistence type="predicted"/>
<protein>
    <submittedName>
        <fullName evidence="1">Uncharacterized protein</fullName>
    </submittedName>
</protein>
<dbReference type="Proteomes" id="UP000734854">
    <property type="component" value="Unassembled WGS sequence"/>
</dbReference>
<evidence type="ECO:0000313" key="1">
    <source>
        <dbReference type="EMBL" id="KAG6502481.1"/>
    </source>
</evidence>
<evidence type="ECO:0000313" key="2">
    <source>
        <dbReference type="Proteomes" id="UP000734854"/>
    </source>
</evidence>
<dbReference type="EMBL" id="JACMSC010000010">
    <property type="protein sequence ID" value="KAG6502481.1"/>
    <property type="molecule type" value="Genomic_DNA"/>
</dbReference>
<gene>
    <name evidence="1" type="ORF">ZIOFF_034760</name>
</gene>
<accession>A0A8J5L6B2</accession>
<sequence>MPCAYATPRTFAKYASCITWSLDNTPRVVRILTAAYHALRVSPAQMYVKSSSCRLGHGQCPTHCQYADWNSLHPCHARWFAKSTSCKTWAWTTPHRLNAPLLGMTCAHAMPAGNAKSVSCRLRLRQCPEHCYAPRTVGPLFGMASAHATLVGMSNLSPVRLGLDSPALPKVRGLTLSTPHRSSSGFLDPSSHVGHLALAFRVRSCSASQANSFVKPTPPPRLVC</sequence>
<comment type="caution">
    <text evidence="1">The sequence shown here is derived from an EMBL/GenBank/DDBJ whole genome shotgun (WGS) entry which is preliminary data.</text>
</comment>
<name>A0A8J5L6B2_ZINOF</name>
<keyword evidence="2" id="KW-1185">Reference proteome</keyword>